<dbReference type="Proteomes" id="UP000507470">
    <property type="component" value="Unassembled WGS sequence"/>
</dbReference>
<sequence>MTLAKGTLNFSWNHVFQDSCPNKLIIAFVNSEATGGSEVNGIPVNGVHYSLAITIRLVTVVEVLSNLLMTARKWLNDEGIEISRDDIPGGCALYAFDTTPDFDGNEYLSLKKQGSLRIDAAFNVALPHTVNCIVLAERQRYFEISQSRDVILNSDGY</sequence>
<accession>A0A6J8CVS8</accession>
<reference evidence="1 2" key="1">
    <citation type="submission" date="2020-06" db="EMBL/GenBank/DDBJ databases">
        <authorList>
            <person name="Li R."/>
            <person name="Bekaert M."/>
        </authorList>
    </citation>
    <scope>NUCLEOTIDE SEQUENCE [LARGE SCALE GENOMIC DNA]</scope>
    <source>
        <strain evidence="2">wild</strain>
    </source>
</reference>
<keyword evidence="2" id="KW-1185">Reference proteome</keyword>
<dbReference type="OrthoDB" id="5979489at2759"/>
<name>A0A6J8CVS8_MYTCO</name>
<organism evidence="1 2">
    <name type="scientific">Mytilus coruscus</name>
    <name type="common">Sea mussel</name>
    <dbReference type="NCBI Taxonomy" id="42192"/>
    <lineage>
        <taxon>Eukaryota</taxon>
        <taxon>Metazoa</taxon>
        <taxon>Spiralia</taxon>
        <taxon>Lophotrochozoa</taxon>
        <taxon>Mollusca</taxon>
        <taxon>Bivalvia</taxon>
        <taxon>Autobranchia</taxon>
        <taxon>Pteriomorphia</taxon>
        <taxon>Mytilida</taxon>
        <taxon>Mytiloidea</taxon>
        <taxon>Mytilidae</taxon>
        <taxon>Mytilinae</taxon>
        <taxon>Mytilus</taxon>
    </lineage>
</organism>
<protein>
    <submittedName>
        <fullName evidence="1">Uncharacterized protein</fullName>
    </submittedName>
</protein>
<dbReference type="AlphaFoldDB" id="A0A6J8CVS8"/>
<proteinExistence type="predicted"/>
<evidence type="ECO:0000313" key="2">
    <source>
        <dbReference type="Proteomes" id="UP000507470"/>
    </source>
</evidence>
<gene>
    <name evidence="1" type="ORF">MCOR_34167</name>
</gene>
<evidence type="ECO:0000313" key="1">
    <source>
        <dbReference type="EMBL" id="CAC5399945.1"/>
    </source>
</evidence>
<dbReference type="EMBL" id="CACVKT020006133">
    <property type="protein sequence ID" value="CAC5399945.1"/>
    <property type="molecule type" value="Genomic_DNA"/>
</dbReference>